<keyword evidence="6" id="KW-0862">Zinc</keyword>
<proteinExistence type="inferred from homology"/>
<dbReference type="PANTHER" id="PTHR30616">
    <property type="entry name" value="UNCHARACTERIZED PROTEIN YFIH"/>
    <property type="match status" value="1"/>
</dbReference>
<sequence length="287" mass="30016">MRSDLPVRPHEAGDPAGWSRPPSWLQPSFSGPGVRALMSDRQGGVSGGAFGSFNPRPGIGDDERAVSINRERLRLAAGRPPLLFQQVHGTAVAVLDELPAGVDSLSIAADAVVSSGTAHACEIQVADCLPVLFAHRDGRVVGAAHAGWRGLAGGVLEATLEALGRLGGDAAPDAFEAWLGPCIGPAAFEVGEDVREAFCRPDPGAASHFVAGPGPGKWLADLPALARRRLRAAGVLELAGNDGSDRWCTVSQPERYFSYRRDRHCGRMSALIWREPEAPVGSGAGLG</sequence>
<evidence type="ECO:0000256" key="6">
    <source>
        <dbReference type="ARBA" id="ARBA00022833"/>
    </source>
</evidence>
<name>A0A318GY28_9BURK</name>
<dbReference type="NCBIfam" id="TIGR00726">
    <property type="entry name" value="peptidoglycan editing factor PgeF"/>
    <property type="match status" value="1"/>
</dbReference>
<dbReference type="SUPFAM" id="SSF64438">
    <property type="entry name" value="CNF1/YfiH-like putative cysteine hydrolases"/>
    <property type="match status" value="1"/>
</dbReference>
<comment type="catalytic activity">
    <reaction evidence="1">
        <text>inosine + phosphate = alpha-D-ribose 1-phosphate + hypoxanthine</text>
        <dbReference type="Rhea" id="RHEA:27646"/>
        <dbReference type="ChEBI" id="CHEBI:17368"/>
        <dbReference type="ChEBI" id="CHEBI:17596"/>
        <dbReference type="ChEBI" id="CHEBI:43474"/>
        <dbReference type="ChEBI" id="CHEBI:57720"/>
        <dbReference type="EC" id="2.4.2.1"/>
    </reaction>
    <physiologicalReaction direction="left-to-right" evidence="1">
        <dbReference type="Rhea" id="RHEA:27647"/>
    </physiologicalReaction>
</comment>
<dbReference type="InterPro" id="IPR038371">
    <property type="entry name" value="Cu_polyphenol_OxRdtase_sf"/>
</dbReference>
<dbReference type="RefSeq" id="WP_110401362.1">
    <property type="nucleotide sequence ID" value="NZ_QJJS01000012.1"/>
</dbReference>
<comment type="similarity">
    <text evidence="2 10">Belongs to the purine nucleoside phosphorylase YfiH/LACC1 family.</text>
</comment>
<evidence type="ECO:0000256" key="10">
    <source>
        <dbReference type="RuleBase" id="RU361274"/>
    </source>
</evidence>
<dbReference type="InterPro" id="IPR011324">
    <property type="entry name" value="Cytotoxic_necrot_fac-like_cat"/>
</dbReference>
<dbReference type="Pfam" id="PF02578">
    <property type="entry name" value="Cu-oxidase_4"/>
    <property type="match status" value="1"/>
</dbReference>
<accession>A0A318GY28</accession>
<comment type="catalytic activity">
    <reaction evidence="9">
        <text>S-methyl-5'-thioadenosine + phosphate = 5-(methylsulfanyl)-alpha-D-ribose 1-phosphate + adenine</text>
        <dbReference type="Rhea" id="RHEA:11852"/>
        <dbReference type="ChEBI" id="CHEBI:16708"/>
        <dbReference type="ChEBI" id="CHEBI:17509"/>
        <dbReference type="ChEBI" id="CHEBI:43474"/>
        <dbReference type="ChEBI" id="CHEBI:58533"/>
        <dbReference type="EC" id="2.4.2.28"/>
    </reaction>
    <physiologicalReaction direction="left-to-right" evidence="9">
        <dbReference type="Rhea" id="RHEA:11853"/>
    </physiologicalReaction>
</comment>
<evidence type="ECO:0000256" key="7">
    <source>
        <dbReference type="ARBA" id="ARBA00047989"/>
    </source>
</evidence>
<comment type="catalytic activity">
    <reaction evidence="8">
        <text>adenosine + phosphate = alpha-D-ribose 1-phosphate + adenine</text>
        <dbReference type="Rhea" id="RHEA:27642"/>
        <dbReference type="ChEBI" id="CHEBI:16335"/>
        <dbReference type="ChEBI" id="CHEBI:16708"/>
        <dbReference type="ChEBI" id="CHEBI:43474"/>
        <dbReference type="ChEBI" id="CHEBI:57720"/>
        <dbReference type="EC" id="2.4.2.1"/>
    </reaction>
    <physiologicalReaction direction="left-to-right" evidence="8">
        <dbReference type="Rhea" id="RHEA:27643"/>
    </physiologicalReaction>
</comment>
<evidence type="ECO:0000256" key="1">
    <source>
        <dbReference type="ARBA" id="ARBA00000553"/>
    </source>
</evidence>
<evidence type="ECO:0000256" key="9">
    <source>
        <dbReference type="ARBA" id="ARBA00049893"/>
    </source>
</evidence>
<evidence type="ECO:0000313" key="12">
    <source>
        <dbReference type="EMBL" id="PXW94760.1"/>
    </source>
</evidence>
<evidence type="ECO:0000256" key="2">
    <source>
        <dbReference type="ARBA" id="ARBA00007353"/>
    </source>
</evidence>
<gene>
    <name evidence="12" type="ORF">C7444_11276</name>
</gene>
<dbReference type="GO" id="GO:0017061">
    <property type="term" value="F:S-methyl-5-thioadenosine phosphorylase activity"/>
    <property type="evidence" value="ECO:0007669"/>
    <property type="project" value="UniProtKB-EC"/>
</dbReference>
<dbReference type="CDD" id="cd16833">
    <property type="entry name" value="YfiH"/>
    <property type="match status" value="1"/>
</dbReference>
<keyword evidence="5" id="KW-0378">Hydrolase</keyword>
<keyword evidence="4" id="KW-0479">Metal-binding</keyword>
<dbReference type="GO" id="GO:0016787">
    <property type="term" value="F:hydrolase activity"/>
    <property type="evidence" value="ECO:0007669"/>
    <property type="project" value="UniProtKB-KW"/>
</dbReference>
<comment type="caution">
    <text evidence="12">The sequence shown here is derived from an EMBL/GenBank/DDBJ whole genome shotgun (WGS) entry which is preliminary data.</text>
</comment>
<dbReference type="EMBL" id="QJJS01000012">
    <property type="protein sequence ID" value="PXW94760.1"/>
    <property type="molecule type" value="Genomic_DNA"/>
</dbReference>
<evidence type="ECO:0000256" key="11">
    <source>
        <dbReference type="SAM" id="MobiDB-lite"/>
    </source>
</evidence>
<dbReference type="OrthoDB" id="4279at2"/>
<reference evidence="12 13" key="1">
    <citation type="submission" date="2018-05" db="EMBL/GenBank/DDBJ databases">
        <title>Genomic Encyclopedia of Type Strains, Phase IV (KMG-IV): sequencing the most valuable type-strain genomes for metagenomic binning, comparative biology and taxonomic classification.</title>
        <authorList>
            <person name="Goeker M."/>
        </authorList>
    </citation>
    <scope>NUCLEOTIDE SEQUENCE [LARGE SCALE GENOMIC DNA]</scope>
    <source>
        <strain evidence="12 13">DSM 566</strain>
    </source>
</reference>
<evidence type="ECO:0000256" key="5">
    <source>
        <dbReference type="ARBA" id="ARBA00022801"/>
    </source>
</evidence>
<evidence type="ECO:0000256" key="8">
    <source>
        <dbReference type="ARBA" id="ARBA00048968"/>
    </source>
</evidence>
<evidence type="ECO:0000256" key="4">
    <source>
        <dbReference type="ARBA" id="ARBA00022723"/>
    </source>
</evidence>
<feature type="region of interest" description="Disordered" evidence="11">
    <location>
        <begin position="1"/>
        <end position="32"/>
    </location>
</feature>
<dbReference type="GO" id="GO:0005507">
    <property type="term" value="F:copper ion binding"/>
    <property type="evidence" value="ECO:0007669"/>
    <property type="project" value="TreeGrafter"/>
</dbReference>
<dbReference type="AlphaFoldDB" id="A0A318GY28"/>
<dbReference type="Gene3D" id="3.60.140.10">
    <property type="entry name" value="CNF1/YfiH-like putative cysteine hydrolases"/>
    <property type="match status" value="1"/>
</dbReference>
<organism evidence="12 13">
    <name type="scientific">Sphaerotilus hippei</name>
    <dbReference type="NCBI Taxonomy" id="744406"/>
    <lineage>
        <taxon>Bacteria</taxon>
        <taxon>Pseudomonadati</taxon>
        <taxon>Pseudomonadota</taxon>
        <taxon>Betaproteobacteria</taxon>
        <taxon>Burkholderiales</taxon>
        <taxon>Sphaerotilaceae</taxon>
        <taxon>Sphaerotilus</taxon>
    </lineage>
</organism>
<dbReference type="PANTHER" id="PTHR30616:SF2">
    <property type="entry name" value="PURINE NUCLEOSIDE PHOSPHORYLASE LACC1"/>
    <property type="match status" value="1"/>
</dbReference>
<comment type="catalytic activity">
    <reaction evidence="7">
        <text>adenosine + H2O + H(+) = inosine + NH4(+)</text>
        <dbReference type="Rhea" id="RHEA:24408"/>
        <dbReference type="ChEBI" id="CHEBI:15377"/>
        <dbReference type="ChEBI" id="CHEBI:15378"/>
        <dbReference type="ChEBI" id="CHEBI:16335"/>
        <dbReference type="ChEBI" id="CHEBI:17596"/>
        <dbReference type="ChEBI" id="CHEBI:28938"/>
        <dbReference type="EC" id="3.5.4.4"/>
    </reaction>
    <physiologicalReaction direction="left-to-right" evidence="7">
        <dbReference type="Rhea" id="RHEA:24409"/>
    </physiologicalReaction>
</comment>
<keyword evidence="13" id="KW-1185">Reference proteome</keyword>
<dbReference type="Proteomes" id="UP000247811">
    <property type="component" value="Unassembled WGS sequence"/>
</dbReference>
<protein>
    <recommendedName>
        <fullName evidence="10">Purine nucleoside phosphorylase</fullName>
    </recommendedName>
</protein>
<evidence type="ECO:0000256" key="3">
    <source>
        <dbReference type="ARBA" id="ARBA00022679"/>
    </source>
</evidence>
<evidence type="ECO:0000313" key="13">
    <source>
        <dbReference type="Proteomes" id="UP000247811"/>
    </source>
</evidence>
<dbReference type="InterPro" id="IPR003730">
    <property type="entry name" value="Cu_polyphenol_OxRdtase"/>
</dbReference>
<keyword evidence="3" id="KW-0808">Transferase</keyword>
<feature type="compositionally biased region" description="Basic and acidic residues" evidence="11">
    <location>
        <begin position="1"/>
        <end position="13"/>
    </location>
</feature>